<evidence type="ECO:0000313" key="5">
    <source>
        <dbReference type="Proteomes" id="UP000306630"/>
    </source>
</evidence>
<dbReference type="GeneID" id="65536886"/>
<dbReference type="KEGG" id="pary:A4V02_08430"/>
<evidence type="ECO:0000313" key="4">
    <source>
        <dbReference type="Proteomes" id="UP000186351"/>
    </source>
</evidence>
<dbReference type="InterPro" id="IPR021474">
    <property type="entry name" value="DUF3127"/>
</dbReference>
<gene>
    <name evidence="2" type="ORF">A4V02_08430</name>
    <name evidence="3" type="ORF">E5333_13020</name>
</gene>
<dbReference type="OrthoDB" id="598142at2"/>
<proteinExistence type="predicted"/>
<dbReference type="AlphaFoldDB" id="A0A1B1SAB9"/>
<dbReference type="EMBL" id="SRYD01000063">
    <property type="protein sequence ID" value="TGY70208.1"/>
    <property type="molecule type" value="Genomic_DNA"/>
</dbReference>
<evidence type="ECO:0000313" key="3">
    <source>
        <dbReference type="EMBL" id="TGY70208.1"/>
    </source>
</evidence>
<reference evidence="2" key="2">
    <citation type="submission" date="2017-04" db="EMBL/GenBank/DDBJ databases">
        <title>Complete Genome Sequences of Twelve Strains of a Stable Defined Moderately Diverse Mouse Microbiota 2 (sDMDMm2).</title>
        <authorList>
            <person name="Uchimura Y."/>
            <person name="Wyss M."/>
            <person name="Brugiroux S."/>
            <person name="Limenitakis J.P."/>
            <person name="Stecher B."/>
            <person name="McCoy K.D."/>
            <person name="Macpherson A.J."/>
        </authorList>
    </citation>
    <scope>NUCLEOTIDE SEQUENCE</scope>
    <source>
        <strain evidence="2">YL27</strain>
    </source>
</reference>
<accession>A0A1B1SAB9</accession>
<reference evidence="3 5" key="3">
    <citation type="submission" date="2019-04" db="EMBL/GenBank/DDBJ databases">
        <title>Microbes associate with the intestines of laboratory mice.</title>
        <authorList>
            <person name="Navarre W."/>
            <person name="Wong E."/>
            <person name="Huang K."/>
            <person name="Tropini C."/>
            <person name="Ng K."/>
            <person name="Yu B."/>
        </authorList>
    </citation>
    <scope>NUCLEOTIDE SEQUENCE [LARGE SCALE GENOMIC DNA]</scope>
    <source>
        <strain evidence="3 5">NM06_A21</strain>
    </source>
</reference>
<dbReference type="RefSeq" id="WP_068961057.1">
    <property type="nucleotide sequence ID" value="NZ_CAJTAP010000044.1"/>
</dbReference>
<dbReference type="STRING" id="1796646.A4V02_08430"/>
<name>A0A1B1SAB9_9BACT</name>
<accession>A0A1Z2XIA1</accession>
<dbReference type="Proteomes" id="UP000186351">
    <property type="component" value="Chromosome"/>
</dbReference>
<dbReference type="Pfam" id="PF11325">
    <property type="entry name" value="DUF3127"/>
    <property type="match status" value="1"/>
</dbReference>
<evidence type="ECO:0000256" key="1">
    <source>
        <dbReference type="SAM" id="MobiDB-lite"/>
    </source>
</evidence>
<sequence>MEVEGKIILALPEQSGVSRAGNNWKKREYVLETHETYPKKVFFVLFGDRADQYPLNVGDEIRLSFDINSREYNGRWFTSIDGWKVEPVAAPAAPGGMPASAVPAYGAPSAPAAPMPDLSPEPNDDLPF</sequence>
<reference evidence="4" key="1">
    <citation type="submission" date="2016-04" db="EMBL/GenBank/DDBJ databases">
        <title>Complete Genome Sequences of Twelve Strains of a Stable Defined Moderately Diverse Mouse Microbiota 2 (sDMDMm2).</title>
        <authorList>
            <person name="Uchimura Y."/>
            <person name="Wyss M."/>
            <person name="Brugiroux S."/>
            <person name="Limenitakis J.P."/>
            <person name="Stecher B."/>
            <person name="McCoy K.D."/>
            <person name="Macpherson A.J."/>
        </authorList>
    </citation>
    <scope>NUCLEOTIDE SEQUENCE [LARGE SCALE GENOMIC DNA]</scope>
    <source>
        <strain evidence="4">YL27</strain>
    </source>
</reference>
<organism evidence="2 4">
    <name type="scientific">Muribaculum intestinale</name>
    <dbReference type="NCBI Taxonomy" id="1796646"/>
    <lineage>
        <taxon>Bacteria</taxon>
        <taxon>Pseudomonadati</taxon>
        <taxon>Bacteroidota</taxon>
        <taxon>Bacteroidia</taxon>
        <taxon>Bacteroidales</taxon>
        <taxon>Muribaculaceae</taxon>
        <taxon>Muribaculum</taxon>
    </lineage>
</organism>
<dbReference type="EMBL" id="CP015402">
    <property type="protein sequence ID" value="ANU63753.1"/>
    <property type="molecule type" value="Genomic_DNA"/>
</dbReference>
<feature type="region of interest" description="Disordered" evidence="1">
    <location>
        <begin position="93"/>
        <end position="128"/>
    </location>
</feature>
<feature type="compositionally biased region" description="Low complexity" evidence="1">
    <location>
        <begin position="93"/>
        <end position="110"/>
    </location>
</feature>
<dbReference type="Proteomes" id="UP000306630">
    <property type="component" value="Unassembled WGS sequence"/>
</dbReference>
<evidence type="ECO:0000313" key="2">
    <source>
        <dbReference type="EMBL" id="ANU63753.1"/>
    </source>
</evidence>
<keyword evidence="4" id="KW-1185">Reference proteome</keyword>
<protein>
    <submittedName>
        <fullName evidence="3">DUF3127 domain-containing protein</fullName>
    </submittedName>
</protein>